<protein>
    <recommendedName>
        <fullName evidence="4">DUF2189 domain-containing protein</fullName>
    </recommendedName>
</protein>
<name>A0A2S7K8Q0_9PROT</name>
<evidence type="ECO:0000313" key="2">
    <source>
        <dbReference type="EMBL" id="PQA88876.1"/>
    </source>
</evidence>
<gene>
    <name evidence="2" type="ORF">CW354_02640</name>
</gene>
<keyword evidence="1" id="KW-0812">Transmembrane</keyword>
<organism evidence="2 3">
    <name type="scientific">Hyphococcus luteus</name>
    <dbReference type="NCBI Taxonomy" id="2058213"/>
    <lineage>
        <taxon>Bacteria</taxon>
        <taxon>Pseudomonadati</taxon>
        <taxon>Pseudomonadota</taxon>
        <taxon>Alphaproteobacteria</taxon>
        <taxon>Parvularculales</taxon>
        <taxon>Parvularculaceae</taxon>
        <taxon>Hyphococcus</taxon>
    </lineage>
</organism>
<reference evidence="2 3" key="1">
    <citation type="submission" date="2017-12" db="EMBL/GenBank/DDBJ databases">
        <authorList>
            <person name="Hurst M.R.H."/>
        </authorList>
    </citation>
    <scope>NUCLEOTIDE SEQUENCE [LARGE SCALE GENOMIC DNA]</scope>
    <source>
        <strain evidence="2 3">SY-3-19</strain>
    </source>
</reference>
<evidence type="ECO:0000256" key="1">
    <source>
        <dbReference type="SAM" id="Phobius"/>
    </source>
</evidence>
<dbReference type="EMBL" id="PJCH01000003">
    <property type="protein sequence ID" value="PQA88876.1"/>
    <property type="molecule type" value="Genomic_DNA"/>
</dbReference>
<dbReference type="OrthoDB" id="9809543at2"/>
<feature type="transmembrane region" description="Helical" evidence="1">
    <location>
        <begin position="66"/>
        <end position="87"/>
    </location>
</feature>
<keyword evidence="1" id="KW-1133">Transmembrane helix</keyword>
<dbReference type="AlphaFoldDB" id="A0A2S7K8Q0"/>
<dbReference type="Pfam" id="PF09955">
    <property type="entry name" value="DUF2189"/>
    <property type="match status" value="1"/>
</dbReference>
<feature type="transmembrane region" description="Helical" evidence="1">
    <location>
        <begin position="217"/>
        <end position="244"/>
    </location>
</feature>
<comment type="caution">
    <text evidence="2">The sequence shown here is derived from an EMBL/GenBank/DDBJ whole genome shotgun (WGS) entry which is preliminary data.</text>
</comment>
<dbReference type="Proteomes" id="UP000239504">
    <property type="component" value="Unassembled WGS sequence"/>
</dbReference>
<feature type="transmembrane region" description="Helical" evidence="1">
    <location>
        <begin position="115"/>
        <end position="140"/>
    </location>
</feature>
<dbReference type="RefSeq" id="WP_104828513.1">
    <property type="nucleotide sequence ID" value="NZ_PJCH01000003.1"/>
</dbReference>
<accession>A0A2S7K8Q0</accession>
<feature type="transmembrane region" description="Helical" evidence="1">
    <location>
        <begin position="42"/>
        <end position="60"/>
    </location>
</feature>
<keyword evidence="1" id="KW-0472">Membrane</keyword>
<proteinExistence type="predicted"/>
<dbReference type="InterPro" id="IPR018692">
    <property type="entry name" value="DUF2189"/>
</dbReference>
<evidence type="ECO:0008006" key="4">
    <source>
        <dbReference type="Google" id="ProtNLM"/>
    </source>
</evidence>
<feature type="transmembrane region" description="Helical" evidence="1">
    <location>
        <begin position="160"/>
        <end position="185"/>
    </location>
</feature>
<keyword evidence="3" id="KW-1185">Reference proteome</keyword>
<sequence>MRSTAMNAENSGFAVNRVAVDAPWRWLGAGWRDMWAAPVQSLGYGICVVGGGLIIVTALWRLNLSSLIPVALGVFAIIGPLLALCLYELSRRLEAGEPPALLPIKFAGPRSPIQVAYIGFFLLFAALVWLRVAIMLYALFSSANYVPMSEFARFVVSTPAGIFMLAIGTAVGGAIAFAIYTFTVISIPMLMHERTDAFTAIASCINAIRTSPGAMLLWAWLIAVLTAAGVATFFLGLALVFPLLGHATWHAYRDLRPKV</sequence>
<evidence type="ECO:0000313" key="3">
    <source>
        <dbReference type="Proteomes" id="UP000239504"/>
    </source>
</evidence>